<evidence type="ECO:0000313" key="4">
    <source>
        <dbReference type="Proteomes" id="UP001431656"/>
    </source>
</evidence>
<evidence type="ECO:0000256" key="1">
    <source>
        <dbReference type="ARBA" id="ARBA00023002"/>
    </source>
</evidence>
<dbReference type="EMBL" id="AP028056">
    <property type="protein sequence ID" value="BEH02816.1"/>
    <property type="molecule type" value="Genomic_DNA"/>
</dbReference>
<dbReference type="RefSeq" id="WP_286264763.1">
    <property type="nucleotide sequence ID" value="NZ_AP028056.1"/>
</dbReference>
<organism evidence="3 4">
    <name type="scientific">Brooklawnia propionicigenes</name>
    <dbReference type="NCBI Taxonomy" id="3041175"/>
    <lineage>
        <taxon>Bacteria</taxon>
        <taxon>Bacillati</taxon>
        <taxon>Actinomycetota</taxon>
        <taxon>Actinomycetes</taxon>
        <taxon>Propionibacteriales</taxon>
        <taxon>Propionibacteriaceae</taxon>
        <taxon>Brooklawnia</taxon>
    </lineage>
</organism>
<evidence type="ECO:0000313" key="3">
    <source>
        <dbReference type="EMBL" id="BEH02816.1"/>
    </source>
</evidence>
<keyword evidence="4" id="KW-1185">Reference proteome</keyword>
<dbReference type="Gene3D" id="3.40.50.720">
    <property type="entry name" value="NAD(P)-binding Rossmann-like Domain"/>
    <property type="match status" value="1"/>
</dbReference>
<dbReference type="InterPro" id="IPR036291">
    <property type="entry name" value="NAD(P)-bd_dom_sf"/>
</dbReference>
<protein>
    <submittedName>
        <fullName evidence="3">NADPH-dependent F420 reductase</fullName>
    </submittedName>
</protein>
<dbReference type="PANTHER" id="PTHR14239">
    <property type="entry name" value="DUDULIN-RELATED"/>
    <property type="match status" value="1"/>
</dbReference>
<sequence>MASITIIGTGNMSKALQTLFERSRSQVQVINHKESTKAPVEGDIVVLAVPYTALFDIVAKLGDELSDKVVVDICNPVDAASFTLIRPEAGSAAAEYAAALPGAHVVKAFNTNFAATLASGSVASAPISVLIAGYDAEAKKALSDVVTASGAAAYDVGGLARAAELEALGFLQIALAASGQIGWTNGFALYQ</sequence>
<dbReference type="InterPro" id="IPR051267">
    <property type="entry name" value="STEAP_metalloreductase"/>
</dbReference>
<dbReference type="PANTHER" id="PTHR14239:SF10">
    <property type="entry name" value="REDUCTASE"/>
    <property type="match status" value="1"/>
</dbReference>
<name>A0AAN0MI11_9ACTN</name>
<dbReference type="KEGG" id="broo:brsh051_20970"/>
<reference evidence="3" key="1">
    <citation type="journal article" date="2024" name="Int. J. Syst. Evol. Microbiol.">
        <title>Brooklawnia propionicigenes sp. nov., a facultatively anaerobic, propionate-producing bacterium isolated from a methanogenic reactor treating waste from cattle farms.</title>
        <authorList>
            <person name="Akita Y."/>
            <person name="Ueki A."/>
            <person name="Tonouchi A."/>
            <person name="Sugawara Y."/>
            <person name="Honma S."/>
            <person name="Kaku N."/>
            <person name="Ueki K."/>
        </authorList>
    </citation>
    <scope>NUCLEOTIDE SEQUENCE</scope>
    <source>
        <strain evidence="3">SH051</strain>
    </source>
</reference>
<proteinExistence type="predicted"/>
<feature type="domain" description="Pyrroline-5-carboxylate reductase catalytic N-terminal" evidence="2">
    <location>
        <begin position="40"/>
        <end position="76"/>
    </location>
</feature>
<dbReference type="Proteomes" id="UP001431656">
    <property type="component" value="Chromosome"/>
</dbReference>
<dbReference type="AlphaFoldDB" id="A0AAN0MI11"/>
<dbReference type="Pfam" id="PF03807">
    <property type="entry name" value="F420_oxidored"/>
    <property type="match status" value="1"/>
</dbReference>
<keyword evidence="1" id="KW-0560">Oxidoreductase</keyword>
<accession>A0AAN0MI11</accession>
<gene>
    <name evidence="3" type="ORF">brsh051_20970</name>
</gene>
<dbReference type="SUPFAM" id="SSF51735">
    <property type="entry name" value="NAD(P)-binding Rossmann-fold domains"/>
    <property type="match status" value="1"/>
</dbReference>
<dbReference type="InterPro" id="IPR028939">
    <property type="entry name" value="P5C_Rdtase_cat_N"/>
</dbReference>
<evidence type="ECO:0000259" key="2">
    <source>
        <dbReference type="Pfam" id="PF03807"/>
    </source>
</evidence>
<dbReference type="GO" id="GO:0016491">
    <property type="term" value="F:oxidoreductase activity"/>
    <property type="evidence" value="ECO:0007669"/>
    <property type="project" value="UniProtKB-KW"/>
</dbReference>